<dbReference type="Gene3D" id="2.170.120.12">
    <property type="entry name" value="DNA-directed RNA polymerase, insert domain"/>
    <property type="match status" value="1"/>
</dbReference>
<evidence type="ECO:0000256" key="1">
    <source>
        <dbReference type="ARBA" id="ARBA00022478"/>
    </source>
</evidence>
<dbReference type="PANTHER" id="PTHR11800">
    <property type="entry name" value="DNA-DIRECTED RNA POLYMERASE"/>
    <property type="match status" value="1"/>
</dbReference>
<dbReference type="GO" id="GO:0006366">
    <property type="term" value="P:transcription by RNA polymerase II"/>
    <property type="evidence" value="ECO:0007669"/>
    <property type="project" value="TreeGrafter"/>
</dbReference>
<keyword evidence="1" id="KW-0240">DNA-directed RNA polymerase</keyword>
<dbReference type="PROSITE" id="PS00446">
    <property type="entry name" value="RNA_POL_D_30KD"/>
    <property type="match status" value="1"/>
</dbReference>
<evidence type="ECO:0000313" key="6">
    <source>
        <dbReference type="EMBL" id="KAA0164880.1"/>
    </source>
</evidence>
<keyword evidence="2" id="KW-0804">Transcription</keyword>
<dbReference type="EMBL" id="VLTM01000015">
    <property type="protein sequence ID" value="KAA0164880.1"/>
    <property type="molecule type" value="Genomic_DNA"/>
</dbReference>
<evidence type="ECO:0000313" key="7">
    <source>
        <dbReference type="EMBL" id="KAA0167240.1"/>
    </source>
</evidence>
<dbReference type="SUPFAM" id="SSF56553">
    <property type="entry name" value="Insert subdomain of RNA polymerase alpha subunit"/>
    <property type="match status" value="1"/>
</dbReference>
<name>A0A5A8DTR2_CAFRO</name>
<evidence type="ECO:0000313" key="8">
    <source>
        <dbReference type="EMBL" id="KAA0172879.1"/>
    </source>
</evidence>
<dbReference type="EMBL" id="VLTO01000041">
    <property type="protein sequence ID" value="KAA0172879.1"/>
    <property type="molecule type" value="Genomic_DNA"/>
</dbReference>
<keyword evidence="10" id="KW-1185">Reference proteome</keyword>
<dbReference type="SMART" id="SM00662">
    <property type="entry name" value="RPOLD"/>
    <property type="match status" value="1"/>
</dbReference>
<dbReference type="GO" id="GO:0005665">
    <property type="term" value="C:RNA polymerase II, core complex"/>
    <property type="evidence" value="ECO:0007669"/>
    <property type="project" value="TreeGrafter"/>
</dbReference>
<dbReference type="InterPro" id="IPR001514">
    <property type="entry name" value="DNA-dir_RNA_pol_30-40kDasu_CS"/>
</dbReference>
<dbReference type="InterPro" id="IPR011263">
    <property type="entry name" value="DNA-dir_RNA_pol_RpoA/D/Rpb3"/>
</dbReference>
<evidence type="ECO:0000256" key="2">
    <source>
        <dbReference type="ARBA" id="ARBA00023163"/>
    </source>
</evidence>
<dbReference type="GO" id="GO:0003899">
    <property type="term" value="F:DNA-directed RNA polymerase activity"/>
    <property type="evidence" value="ECO:0007669"/>
    <property type="project" value="InterPro"/>
</dbReference>
<evidence type="ECO:0000313" key="12">
    <source>
        <dbReference type="Proteomes" id="UP000325113"/>
    </source>
</evidence>
<dbReference type="Proteomes" id="UP000325113">
    <property type="component" value="Unassembled WGS sequence"/>
</dbReference>
<dbReference type="SUPFAM" id="SSF55257">
    <property type="entry name" value="RBP11-like subunits of RNA polymerase"/>
    <property type="match status" value="1"/>
</dbReference>
<dbReference type="InterPro" id="IPR036603">
    <property type="entry name" value="RBP11-like"/>
</dbReference>
<protein>
    <recommendedName>
        <fullName evidence="4">DNA-directed RNA polymerase RpoA/D/Rpb3-type domain-containing protein</fullName>
    </recommendedName>
</protein>
<evidence type="ECO:0000313" key="11">
    <source>
        <dbReference type="Proteomes" id="UP000324907"/>
    </source>
</evidence>
<dbReference type="EMBL" id="VLTN01000029">
    <property type="protein sequence ID" value="KAA0151131.1"/>
    <property type="molecule type" value="Genomic_DNA"/>
</dbReference>
<dbReference type="Proteomes" id="UP000323011">
    <property type="component" value="Unassembled WGS sequence"/>
</dbReference>
<dbReference type="GO" id="GO:0046983">
    <property type="term" value="F:protein dimerization activity"/>
    <property type="evidence" value="ECO:0007669"/>
    <property type="project" value="InterPro"/>
</dbReference>
<dbReference type="InterPro" id="IPR022842">
    <property type="entry name" value="RNAP_Rpo3/Rpb3/RPAC1"/>
</dbReference>
<dbReference type="Proteomes" id="UP000324907">
    <property type="component" value="Unassembled WGS sequence"/>
</dbReference>
<sequence>MASSSSAARGSDSAHVPMRAPQIEIEEVKESTIRFVLSGTDMSVANALRRTMIAETPCLAIDDVEIEDNTSPLHDEFLAHRLGLIPLRFTDPEADITSVFAMDDPDAEDVDEVLLVLDVHNDASPKRIVTSRDLEVIPLADHHTMVEVAHAASMEEAAELAAIGAPEDGAGGPEADAESAIAIVKLGPWQRVRLRAHAKLGWGKIHARFIPVCTAIMNYDYEVDINSAAMERLGAEDRRAFVEACEPGLFEFVHDGETVRVADVTRMANHMEVERLASTMSATDAPLVRVTRRPGRFRFEVETTGALSAVQVVRGALGALIGKLDSIRQAVAAAAGTGVGVVDEDDDVAGGGAAFASAEAGGAAYGGMGH</sequence>
<comment type="caution">
    <text evidence="7">The sequence shown here is derived from an EMBL/GenBank/DDBJ whole genome shotgun (WGS) entry which is preliminary data.</text>
</comment>
<dbReference type="EMBL" id="VLTL01000035">
    <property type="protein sequence ID" value="KAA0167240.1"/>
    <property type="molecule type" value="Genomic_DNA"/>
</dbReference>
<feature type="compositionally biased region" description="Low complexity" evidence="3">
    <location>
        <begin position="1"/>
        <end position="14"/>
    </location>
</feature>
<evidence type="ECO:0000313" key="5">
    <source>
        <dbReference type="EMBL" id="KAA0151131.1"/>
    </source>
</evidence>
<dbReference type="InterPro" id="IPR050518">
    <property type="entry name" value="Rpo3/RPB3_RNA_Pol_subunit"/>
</dbReference>
<evidence type="ECO:0000313" key="10">
    <source>
        <dbReference type="Proteomes" id="UP000323011"/>
    </source>
</evidence>
<dbReference type="OrthoDB" id="270173at2759"/>
<dbReference type="PANTHER" id="PTHR11800:SF2">
    <property type="entry name" value="DNA-DIRECTED RNA POLYMERASE II SUBUNIT RPB3"/>
    <property type="match status" value="1"/>
</dbReference>
<feature type="region of interest" description="Disordered" evidence="3">
    <location>
        <begin position="1"/>
        <end position="23"/>
    </location>
</feature>
<evidence type="ECO:0000313" key="9">
    <source>
        <dbReference type="Proteomes" id="UP000322899"/>
    </source>
</evidence>
<gene>
    <name evidence="8" type="ORF">FNF27_05634</name>
    <name evidence="7" type="ORF">FNF28_02890</name>
    <name evidence="5" type="ORF">FNF29_04822</name>
    <name evidence="6" type="ORF">FNF31_02202</name>
</gene>
<organism evidence="7 11">
    <name type="scientific">Cafeteria roenbergensis</name>
    <name type="common">Marine flagellate</name>
    <dbReference type="NCBI Taxonomy" id="33653"/>
    <lineage>
        <taxon>Eukaryota</taxon>
        <taxon>Sar</taxon>
        <taxon>Stramenopiles</taxon>
        <taxon>Bigyra</taxon>
        <taxon>Opalozoa</taxon>
        <taxon>Bicosoecida</taxon>
        <taxon>Cafeteriaceae</taxon>
        <taxon>Cafeteria</taxon>
    </lineage>
</organism>
<reference evidence="9 10" key="1">
    <citation type="submission" date="2019-07" db="EMBL/GenBank/DDBJ databases">
        <title>Genomes of Cafeteria roenbergensis.</title>
        <authorList>
            <person name="Fischer M.G."/>
            <person name="Hackl T."/>
            <person name="Roman M."/>
        </authorList>
    </citation>
    <scope>NUCLEOTIDE SEQUENCE [LARGE SCALE GENOMIC DNA]</scope>
    <source>
        <strain evidence="5 10">BVI</strain>
        <strain evidence="6 12">Cflag</strain>
        <strain evidence="8 9">E4-10P</strain>
        <strain evidence="7 11">RCC970-E3</strain>
    </source>
</reference>
<accession>A0A5A8DTR2</accession>
<dbReference type="InterPro" id="IPR036643">
    <property type="entry name" value="RNApol_insert_sf"/>
</dbReference>
<dbReference type="Pfam" id="PF01193">
    <property type="entry name" value="RNA_pol_L"/>
    <property type="match status" value="1"/>
</dbReference>
<dbReference type="AlphaFoldDB" id="A0A5A8DTR2"/>
<evidence type="ECO:0000256" key="3">
    <source>
        <dbReference type="SAM" id="MobiDB-lite"/>
    </source>
</evidence>
<dbReference type="HAMAP" id="MF_00320">
    <property type="entry name" value="RNApol_arch_Rpo3"/>
    <property type="match status" value="1"/>
</dbReference>
<dbReference type="OMA" id="DETKFHF"/>
<dbReference type="Gene3D" id="3.30.1360.10">
    <property type="entry name" value="RNA polymerase, RBP11-like subunit"/>
    <property type="match status" value="1"/>
</dbReference>
<feature type="domain" description="DNA-directed RNA polymerase RpoA/D/Rpb3-type" evidence="4">
    <location>
        <begin position="32"/>
        <end position="330"/>
    </location>
</feature>
<dbReference type="GO" id="GO:0003677">
    <property type="term" value="F:DNA binding"/>
    <property type="evidence" value="ECO:0007669"/>
    <property type="project" value="InterPro"/>
</dbReference>
<dbReference type="Proteomes" id="UP000322899">
    <property type="component" value="Unassembled WGS sequence"/>
</dbReference>
<proteinExistence type="inferred from homology"/>
<evidence type="ECO:0000259" key="4">
    <source>
        <dbReference type="SMART" id="SM00662"/>
    </source>
</evidence>